<comment type="caution">
    <text evidence="1">The sequence shown here is derived from an EMBL/GenBank/DDBJ whole genome shotgun (WGS) entry which is preliminary data.</text>
</comment>
<accession>A0ACB8UN05</accession>
<name>A0ACB8UN05_9EURO</name>
<gene>
    <name evidence="1" type="ORF">LOY88_006648</name>
</gene>
<evidence type="ECO:0000313" key="1">
    <source>
        <dbReference type="EMBL" id="KAI2381709.1"/>
    </source>
</evidence>
<reference evidence="1" key="1">
    <citation type="journal article" date="2022" name="bioRxiv">
        <title>Population genetic analysis of Ophidiomyces ophidiicola, the causative agent of snake fungal disease, indicates recent introductions to the USA.</title>
        <authorList>
            <person name="Ladner J.T."/>
            <person name="Palmer J.M."/>
            <person name="Ettinger C.L."/>
            <person name="Stajich J.E."/>
            <person name="Farrell T.M."/>
            <person name="Glorioso B.M."/>
            <person name="Lawson B."/>
            <person name="Price S.J."/>
            <person name="Stengle A.G."/>
            <person name="Grear D.A."/>
            <person name="Lorch J.M."/>
        </authorList>
    </citation>
    <scope>NUCLEOTIDE SEQUENCE</scope>
    <source>
        <strain evidence="1">NWHC 24266-5</strain>
    </source>
</reference>
<sequence length="616" mass="70321">MRRYPAPKRIHLGRTSVRYYYPSPVLSEGKRDPHSIHINSEKLCDDLLKRLAPSFQNSSPIDIVDLYPGTGLWSRKVHDFLKPRRHIFLEPCLQDYKPYLQPLVKSGSTYKLLPWDPLDVASLAKLFSKGHLPEQTRRELGPQGACQLNPSLLVLANLTRHRQNYSNRFSLFLRFLEAYFNQTILHQYGLVRIIMIFGPKDAAMVLPRTVFGRRRLSVIADAAGADIIQLTGDTLESNQAAIKGQGLWEECSKAVAARASHAGVSTPRRRAVAPLELAPIPLTMIAAKEIKYFPRPKHDWHDKYLEFVKEYEKHLKRDPTARSLPDPERSQRFLLYRKRLLLENRQMPLVKEASEILLAIDKIQIELRALMRSGRPYPPRTTTLVSEMASLTSKYQDACKQLTPLHKSHAVQRFQETHAFHTSNVSPTTGDRTPLLCWDRRPFEPLRVRPQEFKPPVVCSIVDFRPNPSSFMLRELATIGASNQPRDTYHNLLVAFHHVVRIISRGAAKAADKALLRPLFPGRSMAELVAAVPSLEVFAKVSARYNGAETLENLTLEYGEDCLADTTLRILPVHVLWDIALEWNKWPLRPVEAPDLWKLLGGKPIDQIEATFKRKL</sequence>
<dbReference type="EMBL" id="JALBCA010000184">
    <property type="protein sequence ID" value="KAI2381709.1"/>
    <property type="molecule type" value="Genomic_DNA"/>
</dbReference>
<organism evidence="1">
    <name type="scientific">Ophidiomyces ophidiicola</name>
    <dbReference type="NCBI Taxonomy" id="1387563"/>
    <lineage>
        <taxon>Eukaryota</taxon>
        <taxon>Fungi</taxon>
        <taxon>Dikarya</taxon>
        <taxon>Ascomycota</taxon>
        <taxon>Pezizomycotina</taxon>
        <taxon>Eurotiomycetes</taxon>
        <taxon>Eurotiomycetidae</taxon>
        <taxon>Onygenales</taxon>
        <taxon>Onygenaceae</taxon>
        <taxon>Ophidiomyces</taxon>
    </lineage>
</organism>
<proteinExistence type="predicted"/>
<protein>
    <submittedName>
        <fullName evidence="1">Uncharacterized protein</fullName>
    </submittedName>
</protein>